<dbReference type="EMBL" id="BORP01000003">
    <property type="protein sequence ID" value="GIO27198.1"/>
    <property type="molecule type" value="Genomic_DNA"/>
</dbReference>
<dbReference type="InterPro" id="IPR036259">
    <property type="entry name" value="MFS_trans_sf"/>
</dbReference>
<feature type="transmembrane region" description="Helical" evidence="8">
    <location>
        <begin position="282"/>
        <end position="302"/>
    </location>
</feature>
<dbReference type="GO" id="GO:0005886">
    <property type="term" value="C:plasma membrane"/>
    <property type="evidence" value="ECO:0007669"/>
    <property type="project" value="UniProtKB-SubCell"/>
</dbReference>
<dbReference type="PANTHER" id="PTHR43271:SF2">
    <property type="entry name" value="BLL2771 PROTEIN"/>
    <property type="match status" value="1"/>
</dbReference>
<dbReference type="InterPro" id="IPR011701">
    <property type="entry name" value="MFS"/>
</dbReference>
<comment type="subcellular location">
    <subcellularLocation>
        <location evidence="1">Cell membrane</location>
        <topology evidence="1">Multi-pass membrane protein</topology>
    </subcellularLocation>
</comment>
<evidence type="ECO:0000256" key="3">
    <source>
        <dbReference type="ARBA" id="ARBA00022448"/>
    </source>
</evidence>
<evidence type="ECO:0000256" key="7">
    <source>
        <dbReference type="ARBA" id="ARBA00023136"/>
    </source>
</evidence>
<evidence type="ECO:0000256" key="8">
    <source>
        <dbReference type="SAM" id="Phobius"/>
    </source>
</evidence>
<comment type="similarity">
    <text evidence="2">Belongs to the major facilitator superfamily.</text>
</comment>
<evidence type="ECO:0000256" key="4">
    <source>
        <dbReference type="ARBA" id="ARBA00022475"/>
    </source>
</evidence>
<evidence type="ECO:0000256" key="6">
    <source>
        <dbReference type="ARBA" id="ARBA00022989"/>
    </source>
</evidence>
<organism evidence="10 11">
    <name type="scientific">Ornithinibacillus bavariensis</name>
    <dbReference type="NCBI Taxonomy" id="545502"/>
    <lineage>
        <taxon>Bacteria</taxon>
        <taxon>Bacillati</taxon>
        <taxon>Bacillota</taxon>
        <taxon>Bacilli</taxon>
        <taxon>Bacillales</taxon>
        <taxon>Bacillaceae</taxon>
        <taxon>Ornithinibacillus</taxon>
    </lineage>
</organism>
<dbReference type="SUPFAM" id="SSF103473">
    <property type="entry name" value="MFS general substrate transporter"/>
    <property type="match status" value="1"/>
</dbReference>
<evidence type="ECO:0000313" key="11">
    <source>
        <dbReference type="Proteomes" id="UP000676917"/>
    </source>
</evidence>
<dbReference type="Proteomes" id="UP000676917">
    <property type="component" value="Unassembled WGS sequence"/>
</dbReference>
<dbReference type="PANTHER" id="PTHR43271">
    <property type="entry name" value="BLL2771 PROTEIN"/>
    <property type="match status" value="1"/>
</dbReference>
<feature type="transmembrane region" description="Helical" evidence="8">
    <location>
        <begin position="346"/>
        <end position="366"/>
    </location>
</feature>
<reference evidence="10" key="1">
    <citation type="submission" date="2021-03" db="EMBL/GenBank/DDBJ databases">
        <title>Antimicrobial resistance genes in bacteria isolated from Japanese honey, and their potential for conferring macrolide and lincosamide resistance in the American foulbrood pathogen Paenibacillus larvae.</title>
        <authorList>
            <person name="Okamoto M."/>
            <person name="Kumagai M."/>
            <person name="Kanamori H."/>
            <person name="Takamatsu D."/>
        </authorList>
    </citation>
    <scope>NUCLEOTIDE SEQUENCE</scope>
    <source>
        <strain evidence="10">J43TS3</strain>
    </source>
</reference>
<keyword evidence="4" id="KW-1003">Cell membrane</keyword>
<dbReference type="AlphaFoldDB" id="A0A919XAT6"/>
<sequence>MAETISLSNEWKRPPYSWLTFMLFWCALIVVSGAYVTTPLLHVFESEFQVSKTMSAWTSSSFSFFYAIGFLLFGPLSDRIGRKTVILIGLLSLAITTPLIGLSTSFSVLVILRGLQGFVASTFAPSALAYVFDVFPSNRLITTIGFISFGYVTSGIFGQVLADLLYQWASWKTVFFLFGFLYFMTFIAASIYFPTPAKSGEKEGIRYYVINSKKIFSERNFILIYFITITLLLTFMGMYTLLGDFFSHEPFQLNEKQILGVRALGIVGMIISPFAGKIVNKLGVLVTLRTGIGLSALGLFLLGGGNHILFLVGMSIVYVMGISITFPSIMVLIGELGGNIRALVNTYYAFILFIGAMLGPIIAISLLSIGTYFTTFLILSLLLVGSFLLSLKIKI</sequence>
<feature type="transmembrane region" description="Helical" evidence="8">
    <location>
        <begin position="308"/>
        <end position="334"/>
    </location>
</feature>
<evidence type="ECO:0000256" key="2">
    <source>
        <dbReference type="ARBA" id="ARBA00008335"/>
    </source>
</evidence>
<feature type="transmembrane region" description="Helical" evidence="8">
    <location>
        <begin position="372"/>
        <end position="391"/>
    </location>
</feature>
<feature type="transmembrane region" description="Helical" evidence="8">
    <location>
        <begin position="85"/>
        <end position="112"/>
    </location>
</feature>
<evidence type="ECO:0000259" key="9">
    <source>
        <dbReference type="PROSITE" id="PS50850"/>
    </source>
</evidence>
<feature type="transmembrane region" description="Helical" evidence="8">
    <location>
        <begin position="140"/>
        <end position="162"/>
    </location>
</feature>
<feature type="transmembrane region" description="Helical" evidence="8">
    <location>
        <begin position="257"/>
        <end position="275"/>
    </location>
</feature>
<evidence type="ECO:0000256" key="5">
    <source>
        <dbReference type="ARBA" id="ARBA00022692"/>
    </source>
</evidence>
<keyword evidence="3" id="KW-0813">Transport</keyword>
<dbReference type="Pfam" id="PF07690">
    <property type="entry name" value="MFS_1"/>
    <property type="match status" value="1"/>
</dbReference>
<dbReference type="PROSITE" id="PS50850">
    <property type="entry name" value="MFS"/>
    <property type="match status" value="1"/>
</dbReference>
<feature type="transmembrane region" description="Helical" evidence="8">
    <location>
        <begin position="174"/>
        <end position="193"/>
    </location>
</feature>
<evidence type="ECO:0000256" key="1">
    <source>
        <dbReference type="ARBA" id="ARBA00004651"/>
    </source>
</evidence>
<feature type="transmembrane region" description="Helical" evidence="8">
    <location>
        <begin position="222"/>
        <end position="242"/>
    </location>
</feature>
<keyword evidence="11" id="KW-1185">Reference proteome</keyword>
<feature type="transmembrane region" description="Helical" evidence="8">
    <location>
        <begin position="56"/>
        <end position="73"/>
    </location>
</feature>
<accession>A0A919XAT6</accession>
<evidence type="ECO:0000313" key="10">
    <source>
        <dbReference type="EMBL" id="GIO27198.1"/>
    </source>
</evidence>
<keyword evidence="6 8" id="KW-1133">Transmembrane helix</keyword>
<keyword evidence="5 8" id="KW-0812">Transmembrane</keyword>
<dbReference type="CDD" id="cd17324">
    <property type="entry name" value="MFS_NepI_like"/>
    <property type="match status" value="1"/>
</dbReference>
<proteinExistence type="inferred from homology"/>
<name>A0A919XAT6_9BACI</name>
<feature type="transmembrane region" description="Helical" evidence="8">
    <location>
        <begin position="118"/>
        <end position="135"/>
    </location>
</feature>
<dbReference type="InterPro" id="IPR020846">
    <property type="entry name" value="MFS_dom"/>
</dbReference>
<dbReference type="RefSeq" id="WP_244853517.1">
    <property type="nucleotide sequence ID" value="NZ_BORP01000003.1"/>
</dbReference>
<protein>
    <submittedName>
        <fullName evidence="10">MFS transporter</fullName>
    </submittedName>
</protein>
<dbReference type="Gene3D" id="1.20.1250.20">
    <property type="entry name" value="MFS general substrate transporter like domains"/>
    <property type="match status" value="1"/>
</dbReference>
<feature type="domain" description="Major facilitator superfamily (MFS) profile" evidence="9">
    <location>
        <begin position="19"/>
        <end position="395"/>
    </location>
</feature>
<gene>
    <name evidence="10" type="ORF">J43TS3_18090</name>
</gene>
<comment type="caution">
    <text evidence="10">The sequence shown here is derived from an EMBL/GenBank/DDBJ whole genome shotgun (WGS) entry which is preliminary data.</text>
</comment>
<feature type="transmembrane region" description="Helical" evidence="8">
    <location>
        <begin position="16"/>
        <end position="36"/>
    </location>
</feature>
<keyword evidence="7 8" id="KW-0472">Membrane</keyword>
<dbReference type="GO" id="GO:0022857">
    <property type="term" value="F:transmembrane transporter activity"/>
    <property type="evidence" value="ECO:0007669"/>
    <property type="project" value="InterPro"/>
</dbReference>